<dbReference type="EMBL" id="CP029186">
    <property type="protein sequence ID" value="AWH84437.1"/>
    <property type="molecule type" value="Genomic_DNA"/>
</dbReference>
<feature type="transmembrane region" description="Helical" evidence="1">
    <location>
        <begin position="63"/>
        <end position="80"/>
    </location>
</feature>
<keyword evidence="1" id="KW-1133">Transmembrane helix</keyword>
<accession>A0A2S1QVJ0</accession>
<keyword evidence="1" id="KW-0472">Membrane</keyword>
<proteinExistence type="predicted"/>
<dbReference type="KEGG" id="falb:HYN59_04585"/>
<keyword evidence="1" id="KW-0812">Transmembrane</keyword>
<keyword evidence="3" id="KW-1185">Reference proteome</keyword>
<dbReference type="Pfam" id="PF13630">
    <property type="entry name" value="SdpI"/>
    <property type="match status" value="1"/>
</dbReference>
<organism evidence="2 3">
    <name type="scientific">Flavobacterium album</name>
    <dbReference type="NCBI Taxonomy" id="2175091"/>
    <lineage>
        <taxon>Bacteria</taxon>
        <taxon>Pseudomonadati</taxon>
        <taxon>Bacteroidota</taxon>
        <taxon>Flavobacteriia</taxon>
        <taxon>Flavobacteriales</taxon>
        <taxon>Flavobacteriaceae</taxon>
        <taxon>Flavobacterium</taxon>
    </lineage>
</organism>
<feature type="transmembrane region" description="Helical" evidence="1">
    <location>
        <begin position="86"/>
        <end position="104"/>
    </location>
</feature>
<reference evidence="2 3" key="1">
    <citation type="submission" date="2018-04" db="EMBL/GenBank/DDBJ databases">
        <title>Genome sequencing of Flavobacterium sp. HYN0059.</title>
        <authorList>
            <person name="Yi H."/>
            <person name="Baek C."/>
        </authorList>
    </citation>
    <scope>NUCLEOTIDE SEQUENCE [LARGE SCALE GENOMIC DNA]</scope>
    <source>
        <strain evidence="2 3">HYN0059</strain>
    </source>
</reference>
<dbReference type="InterPro" id="IPR025962">
    <property type="entry name" value="SdpI/YhfL"/>
</dbReference>
<protein>
    <recommendedName>
        <fullName evidence="4">SdpI family protein</fullName>
    </recommendedName>
</protein>
<feature type="transmembrane region" description="Helical" evidence="1">
    <location>
        <begin position="6"/>
        <end position="29"/>
    </location>
</feature>
<dbReference type="OrthoDB" id="3173919at2"/>
<sequence>MEDFIANIFITSFLCGIIFLIVAAITYYFPPKKINAFYGYRTASSMRSQERWDFAQRFSSIQMIRGSVALILVSLLGYFVPLSVEIKQSIGMGLLVLMVVYLMVTTERAIKKEFKDT</sequence>
<dbReference type="AlphaFoldDB" id="A0A2S1QVJ0"/>
<dbReference type="Proteomes" id="UP000244929">
    <property type="component" value="Chromosome"/>
</dbReference>
<gene>
    <name evidence="2" type="ORF">HYN59_04585</name>
</gene>
<name>A0A2S1QVJ0_9FLAO</name>
<evidence type="ECO:0008006" key="4">
    <source>
        <dbReference type="Google" id="ProtNLM"/>
    </source>
</evidence>
<dbReference type="RefSeq" id="WP_108777143.1">
    <property type="nucleotide sequence ID" value="NZ_CP029186.1"/>
</dbReference>
<evidence type="ECO:0000313" key="2">
    <source>
        <dbReference type="EMBL" id="AWH84437.1"/>
    </source>
</evidence>
<evidence type="ECO:0000313" key="3">
    <source>
        <dbReference type="Proteomes" id="UP000244929"/>
    </source>
</evidence>
<evidence type="ECO:0000256" key="1">
    <source>
        <dbReference type="SAM" id="Phobius"/>
    </source>
</evidence>